<comment type="caution">
    <text evidence="6">The sequence shown here is derived from an EMBL/GenBank/DDBJ whole genome shotgun (WGS) entry which is preliminary data.</text>
</comment>
<keyword evidence="2" id="KW-0479">Metal-binding</keyword>
<dbReference type="InterPro" id="IPR039261">
    <property type="entry name" value="FNR_nucleotide-bd"/>
</dbReference>
<evidence type="ECO:0000256" key="3">
    <source>
        <dbReference type="ARBA" id="ARBA00023004"/>
    </source>
</evidence>
<organism evidence="6 7">
    <name type="scientific">Penicillium subrubescens</name>
    <dbReference type="NCBI Taxonomy" id="1316194"/>
    <lineage>
        <taxon>Eukaryota</taxon>
        <taxon>Fungi</taxon>
        <taxon>Dikarya</taxon>
        <taxon>Ascomycota</taxon>
        <taxon>Pezizomycotina</taxon>
        <taxon>Eurotiomycetes</taxon>
        <taxon>Eurotiomycetidae</taxon>
        <taxon>Eurotiales</taxon>
        <taxon>Aspergillaceae</taxon>
        <taxon>Penicillium</taxon>
    </lineage>
</organism>
<dbReference type="SUPFAM" id="SSF52343">
    <property type="entry name" value="Ferredoxin reductase-like, C-terminal NADP-linked domain"/>
    <property type="match status" value="1"/>
</dbReference>
<dbReference type="SUPFAM" id="SSF55856">
    <property type="entry name" value="Cytochrome b5-like heme/steroid binding domain"/>
    <property type="match status" value="1"/>
</dbReference>
<evidence type="ECO:0000256" key="2">
    <source>
        <dbReference type="ARBA" id="ARBA00022723"/>
    </source>
</evidence>
<dbReference type="EMBL" id="MNBE01000615">
    <property type="protein sequence ID" value="OKP03791.1"/>
    <property type="molecule type" value="Genomic_DNA"/>
</dbReference>
<evidence type="ECO:0000256" key="1">
    <source>
        <dbReference type="ARBA" id="ARBA00022617"/>
    </source>
</evidence>
<evidence type="ECO:0000313" key="7">
    <source>
        <dbReference type="Proteomes" id="UP000186955"/>
    </source>
</evidence>
<dbReference type="InterPro" id="IPR001199">
    <property type="entry name" value="Cyt_B5-like_heme/steroid-bd"/>
</dbReference>
<dbReference type="Pfam" id="PF00173">
    <property type="entry name" value="Cyt-b5"/>
    <property type="match status" value="1"/>
</dbReference>
<dbReference type="GO" id="GO:0020037">
    <property type="term" value="F:heme binding"/>
    <property type="evidence" value="ECO:0007669"/>
    <property type="project" value="InterPro"/>
</dbReference>
<dbReference type="Gene3D" id="3.10.120.10">
    <property type="entry name" value="Cytochrome b5-like heme/steroid binding domain"/>
    <property type="match status" value="1"/>
</dbReference>
<proteinExistence type="predicted"/>
<sequence length="956" mass="105321">MTAVMNGYLDRVPRFKHLRNSISDKRTRECYSSIHDTISNLGRAVQLGQHRQLIDALDETFSAETLEAIAVESSTNKELCAALSVYLTTLEQTYAWPRRGTVATPRALCDHKLIVQVLYHEDLAAVLSQRRGLATETRGNPVPLSGLALAMANELLQLAEEARTKSIPLPQAVQDQVNMLFRNCSQDWYSQGDYRHAGSHEQFGRLHEVIRTNGTQRSVQEIFQDNGGIGYLHTLHALLHDLPGATGGVVRALQQLQTSVSLAREELFGMMIDEVIWGQTFAKFSKPVGYASLGAGGADCPMFRMLDALCGRHDPTAADALLEELTMRSRNFPPNIRSLIHDVASAPSLRALASSSSASPELRHSFAVFQQLMYSLYEMHRKKALRIVLALRAGQLYTSSGTEKAASPERQLAATLQSAMDVRFGTDALSRTIPAYGRVVSRILSSTGRVESARIRFRFDTPVVVGAGDAVIITPVVGGIRESRTYSVTSFSPSTDNGCNEHVVLSPTTSVEICCRNMGTVSSFLCSQRGDCTVRLALQPNPHFRISGNESAKEITLLIAQNGGVGLFCAWLSRQARLVGRYVLIVGVRRLDELLYASDIYDCAEKFGNQLQVIFCLSQPNCGDVQHVKSRGVWPFAGRVDKFLASESLPPARATYVCGSAEFGILVAKEIKGARLAKKSILSSRLSPIVTSKMPSLRLHVASSSRAAPKCKKTLRPISRWELARHNAPGDIWISLNGAILDISLLSIFHPGGEKTLMCRAGLEADDMFNSVHAGSFEVKSLLNELQVGYLQAEAPGENGLVHQCLDAIVQIQNDLTNSTRFEERPTGSIHQLPRVPPTEVIQGSWIQFTASWVAMLGKLSLCEEMTQALCGVMDDWFASMAQKQRAVYDSGFYDVKHCAVEIKRLFNAHEEAATAMHGVLDTLKHGLRWVRHDELPKMMAMATQEIIQQTKEKTQ</sequence>
<name>A0A1Q5TU89_9EURO</name>
<dbReference type="InterPro" id="IPR037217">
    <property type="entry name" value="Trp/Indoleamine_2_3_dOase-like"/>
</dbReference>
<evidence type="ECO:0000259" key="4">
    <source>
        <dbReference type="PROSITE" id="PS50255"/>
    </source>
</evidence>
<dbReference type="InterPro" id="IPR051872">
    <property type="entry name" value="Cytochrome_b5/Flavoprotein_Rdt"/>
</dbReference>
<evidence type="ECO:0000259" key="5">
    <source>
        <dbReference type="PROSITE" id="PS51384"/>
    </source>
</evidence>
<dbReference type="PANTHER" id="PTHR46237">
    <property type="entry name" value="CYTOCHROME B5 REDUCTASE 4 FAMILY MEMBER"/>
    <property type="match status" value="1"/>
</dbReference>
<keyword evidence="1" id="KW-0349">Heme</keyword>
<dbReference type="AlphaFoldDB" id="A0A1Q5TU89"/>
<dbReference type="GO" id="GO:0046872">
    <property type="term" value="F:metal ion binding"/>
    <property type="evidence" value="ECO:0007669"/>
    <property type="project" value="UniProtKB-KW"/>
</dbReference>
<dbReference type="Proteomes" id="UP000186955">
    <property type="component" value="Unassembled WGS sequence"/>
</dbReference>
<dbReference type="GO" id="GO:0004128">
    <property type="term" value="F:cytochrome-b5 reductase activity, acting on NAD(P)H"/>
    <property type="evidence" value="ECO:0007669"/>
    <property type="project" value="TreeGrafter"/>
</dbReference>
<evidence type="ECO:0008006" key="8">
    <source>
        <dbReference type="Google" id="ProtNLM"/>
    </source>
</evidence>
<dbReference type="PROSITE" id="PS51384">
    <property type="entry name" value="FAD_FR"/>
    <property type="match status" value="1"/>
</dbReference>
<dbReference type="Gene3D" id="3.40.50.80">
    <property type="entry name" value="Nucleotide-binding domain of ferredoxin-NADP reductase (FNR) module"/>
    <property type="match status" value="1"/>
</dbReference>
<dbReference type="GO" id="GO:0005737">
    <property type="term" value="C:cytoplasm"/>
    <property type="evidence" value="ECO:0007669"/>
    <property type="project" value="TreeGrafter"/>
</dbReference>
<dbReference type="GO" id="GO:0019441">
    <property type="term" value="P:L-tryptophan catabolic process to kynurenine"/>
    <property type="evidence" value="ECO:0007669"/>
    <property type="project" value="InterPro"/>
</dbReference>
<protein>
    <recommendedName>
        <fullName evidence="8">Cytochrome b5 heme-binding domain-containing protein</fullName>
    </recommendedName>
</protein>
<keyword evidence="7" id="KW-1185">Reference proteome</keyword>
<keyword evidence="3" id="KW-0408">Iron</keyword>
<dbReference type="STRING" id="1316194.A0A1Q5TU89"/>
<dbReference type="PROSITE" id="PS50255">
    <property type="entry name" value="CYTOCHROME_B5_2"/>
    <property type="match status" value="1"/>
</dbReference>
<dbReference type="PANTHER" id="PTHR46237:SF1">
    <property type="entry name" value="CYTOCHROME B5 REDUCTASE 4"/>
    <property type="match status" value="1"/>
</dbReference>
<dbReference type="SUPFAM" id="SSF140959">
    <property type="entry name" value="Indolic compounds 2,3-dioxygenase-like"/>
    <property type="match status" value="1"/>
</dbReference>
<evidence type="ECO:0000313" key="6">
    <source>
        <dbReference type="EMBL" id="OKP03791.1"/>
    </source>
</evidence>
<reference evidence="6 7" key="1">
    <citation type="submission" date="2016-10" db="EMBL/GenBank/DDBJ databases">
        <title>Genome sequence of the ascomycete fungus Penicillium subrubescens.</title>
        <authorList>
            <person name="De Vries R.P."/>
            <person name="Peng M."/>
            <person name="Dilokpimol A."/>
            <person name="Hilden K."/>
            <person name="Makela M.R."/>
            <person name="Grigoriev I."/>
            <person name="Riley R."/>
            <person name="Granchi Z."/>
        </authorList>
    </citation>
    <scope>NUCLEOTIDE SEQUENCE [LARGE SCALE GENOMIC DNA]</scope>
    <source>
        <strain evidence="6 7">CBS 132785</strain>
    </source>
</reference>
<feature type="domain" description="FAD-binding FR-type" evidence="5">
    <location>
        <begin position="432"/>
        <end position="547"/>
    </location>
</feature>
<feature type="domain" description="Cytochrome b5 heme-binding" evidence="4">
    <location>
        <begin position="715"/>
        <end position="792"/>
    </location>
</feature>
<dbReference type="InterPro" id="IPR036400">
    <property type="entry name" value="Cyt_B5-like_heme/steroid_sf"/>
</dbReference>
<dbReference type="SMART" id="SM01117">
    <property type="entry name" value="Cyt-b5"/>
    <property type="match status" value="1"/>
</dbReference>
<dbReference type="InterPro" id="IPR017927">
    <property type="entry name" value="FAD-bd_FR_type"/>
</dbReference>
<dbReference type="OrthoDB" id="432299at2759"/>
<accession>A0A1Q5TU89</accession>
<gene>
    <name evidence="6" type="ORF">PENSUB_6800</name>
</gene>